<dbReference type="InterPro" id="IPR036875">
    <property type="entry name" value="Znf_CCHC_sf"/>
</dbReference>
<dbReference type="GO" id="GO:0003676">
    <property type="term" value="F:nucleic acid binding"/>
    <property type="evidence" value="ECO:0007669"/>
    <property type="project" value="InterPro"/>
</dbReference>
<comment type="caution">
    <text evidence="2">The sequence shown here is derived from an EMBL/GenBank/DDBJ whole genome shotgun (WGS) entry which is preliminary data.</text>
</comment>
<organism evidence="2 3">
    <name type="scientific">Colletotrichum fioriniae PJ7</name>
    <dbReference type="NCBI Taxonomy" id="1445577"/>
    <lineage>
        <taxon>Eukaryota</taxon>
        <taxon>Fungi</taxon>
        <taxon>Dikarya</taxon>
        <taxon>Ascomycota</taxon>
        <taxon>Pezizomycotina</taxon>
        <taxon>Sordariomycetes</taxon>
        <taxon>Hypocreomycetidae</taxon>
        <taxon>Glomerellales</taxon>
        <taxon>Glomerellaceae</taxon>
        <taxon>Colletotrichum</taxon>
        <taxon>Colletotrichum acutatum species complex</taxon>
    </lineage>
</organism>
<dbReference type="eggNOG" id="ENOG502T4JS">
    <property type="taxonomic scope" value="Eukaryota"/>
</dbReference>
<dbReference type="Gene3D" id="4.10.60.10">
    <property type="entry name" value="Zinc finger, CCHC-type"/>
    <property type="match status" value="1"/>
</dbReference>
<accession>A0A010S0H7</accession>
<keyword evidence="3" id="KW-1185">Reference proteome</keyword>
<evidence type="ECO:0000313" key="2">
    <source>
        <dbReference type="EMBL" id="EXF78038.1"/>
    </source>
</evidence>
<evidence type="ECO:0000313" key="3">
    <source>
        <dbReference type="Proteomes" id="UP000020467"/>
    </source>
</evidence>
<evidence type="ECO:0008006" key="4">
    <source>
        <dbReference type="Google" id="ProtNLM"/>
    </source>
</evidence>
<feature type="region of interest" description="Disordered" evidence="1">
    <location>
        <begin position="1"/>
        <end position="22"/>
    </location>
</feature>
<dbReference type="KEGG" id="cfj:CFIO01_04384"/>
<dbReference type="HOGENOM" id="CLU_425779_0_0_1"/>
<dbReference type="AlphaFoldDB" id="A0A010S0H7"/>
<dbReference type="SUPFAM" id="SSF57756">
    <property type="entry name" value="Retrovirus zinc finger-like domains"/>
    <property type="match status" value="1"/>
</dbReference>
<feature type="compositionally biased region" description="Low complexity" evidence="1">
    <location>
        <begin position="274"/>
        <end position="294"/>
    </location>
</feature>
<name>A0A010S0H7_9PEZI</name>
<reference evidence="2 3" key="1">
    <citation type="submission" date="2014-02" db="EMBL/GenBank/DDBJ databases">
        <title>The genome sequence of Colletotrichum fioriniae PJ7.</title>
        <authorList>
            <person name="Baroncelli R."/>
            <person name="Thon M.R."/>
        </authorList>
    </citation>
    <scope>NUCLEOTIDE SEQUENCE [LARGE SCALE GENOMIC DNA]</scope>
    <source>
        <strain evidence="2 3">PJ7</strain>
    </source>
</reference>
<gene>
    <name evidence="2" type="ORF">CFIO01_04384</name>
</gene>
<sequence>MSSDDGHPDDAGHGEETKPSISCGRCNKPGHELADCSYMGSNALKDGYMKGCPMCNSTNHFYDDCKLLPTGGDELLQHHMEWLVRRRRHMPLICTTVDIWILVLGFPDDVCGYPWSRSFTRSLRKRLPKTGAPHDLKEVAAAGSLSDKSTESLSEIKRRINFTIPSKSNDFHLATNLVGQNYTAENQVWENNQDANAEYTLAFNKIVQQNNENVYDDFQSVRRLRVLWTGATYPAIFTKESSAWARAFGDFLLHDKPGGVDDVAFLRELRDQAASRAAGQSQSPPPQEQTSKQSLPKRESPQRAESPPSTPMTLKRQPPPRQDLPSDSEMCLLSSPRSRAEEVVTISTPPPTQESQTKRASPKRKRQAASPEPRTSERFPTSSSTPLRVRQRIWAALCPDRQCVGGYPFEVPIPPIAQLKAHVIDDLEDNNSNGNSGKRLPLAHYIHPHVTISITQRERPDGETVHVLVLGLTKATSMLRFSRLGLLQAYDMAVCWASKVDKDGVSFSLRSAFDGCNAVTESFAGDKMRIKEMAELEKQIERLAPRCSQFDMVVERIKDWMERSGYKTQYTSREAWSDTLRKWWEDEHDNVGGLDREELKEACLQAIEAKMKEWKQEKKRAIEEPDSDLEIIESVPKKKARSR</sequence>
<dbReference type="OrthoDB" id="4777753at2759"/>
<dbReference type="EMBL" id="JARH01000671">
    <property type="protein sequence ID" value="EXF78038.1"/>
    <property type="molecule type" value="Genomic_DNA"/>
</dbReference>
<dbReference type="GO" id="GO:0008270">
    <property type="term" value="F:zinc ion binding"/>
    <property type="evidence" value="ECO:0007669"/>
    <property type="project" value="InterPro"/>
</dbReference>
<feature type="region of interest" description="Disordered" evidence="1">
    <location>
        <begin position="272"/>
        <end position="385"/>
    </location>
</feature>
<protein>
    <recommendedName>
        <fullName evidence="4">CCHC-type domain-containing protein</fullName>
    </recommendedName>
</protein>
<dbReference type="Proteomes" id="UP000020467">
    <property type="component" value="Unassembled WGS sequence"/>
</dbReference>
<proteinExistence type="predicted"/>
<evidence type="ECO:0000256" key="1">
    <source>
        <dbReference type="SAM" id="MobiDB-lite"/>
    </source>
</evidence>
<feature type="compositionally biased region" description="Basic and acidic residues" evidence="1">
    <location>
        <begin position="1"/>
        <end position="18"/>
    </location>
</feature>